<dbReference type="PROSITE" id="PS00216">
    <property type="entry name" value="SUGAR_TRANSPORT_1"/>
    <property type="match status" value="1"/>
</dbReference>
<evidence type="ECO:0000256" key="4">
    <source>
        <dbReference type="ARBA" id="ARBA00023136"/>
    </source>
</evidence>
<dbReference type="PROSITE" id="PS50850">
    <property type="entry name" value="MFS"/>
    <property type="match status" value="1"/>
</dbReference>
<dbReference type="InterPro" id="IPR020846">
    <property type="entry name" value="MFS_dom"/>
</dbReference>
<feature type="transmembrane region" description="Helical" evidence="5">
    <location>
        <begin position="31"/>
        <end position="51"/>
    </location>
</feature>
<feature type="transmembrane region" description="Helical" evidence="5">
    <location>
        <begin position="89"/>
        <end position="109"/>
    </location>
</feature>
<gene>
    <name evidence="7" type="ORF">GCM10025876_25150</name>
</gene>
<evidence type="ECO:0000256" key="2">
    <source>
        <dbReference type="ARBA" id="ARBA00022692"/>
    </source>
</evidence>
<comment type="caution">
    <text evidence="7">The sequence shown here is derived from an EMBL/GenBank/DDBJ whole genome shotgun (WGS) entry which is preliminary data.</text>
</comment>
<dbReference type="EMBL" id="BSUN01000001">
    <property type="protein sequence ID" value="GMA36311.1"/>
    <property type="molecule type" value="Genomic_DNA"/>
</dbReference>
<organism evidence="7 8">
    <name type="scientific">Demequina litorisediminis</name>
    <dbReference type="NCBI Taxonomy" id="1849022"/>
    <lineage>
        <taxon>Bacteria</taxon>
        <taxon>Bacillati</taxon>
        <taxon>Actinomycetota</taxon>
        <taxon>Actinomycetes</taxon>
        <taxon>Micrococcales</taxon>
        <taxon>Demequinaceae</taxon>
        <taxon>Demequina</taxon>
    </lineage>
</organism>
<dbReference type="InterPro" id="IPR005829">
    <property type="entry name" value="Sugar_transporter_CS"/>
</dbReference>
<evidence type="ECO:0000256" key="5">
    <source>
        <dbReference type="SAM" id="Phobius"/>
    </source>
</evidence>
<feature type="transmembrane region" description="Helical" evidence="5">
    <location>
        <begin position="63"/>
        <end position="83"/>
    </location>
</feature>
<dbReference type="Pfam" id="PF07690">
    <property type="entry name" value="MFS_1"/>
    <property type="match status" value="1"/>
</dbReference>
<evidence type="ECO:0000313" key="8">
    <source>
        <dbReference type="Proteomes" id="UP001157125"/>
    </source>
</evidence>
<accession>A0ABQ6IF05</accession>
<protein>
    <recommendedName>
        <fullName evidence="6">Major facilitator superfamily (MFS) profile domain-containing protein</fullName>
    </recommendedName>
</protein>
<keyword evidence="4 5" id="KW-0472">Membrane</keyword>
<name>A0ABQ6IF05_9MICO</name>
<sequence>MPPPSSCWRGAVITSLPCSTFTRSLGPYAPWQANLLLGLYVIGLVPGLLVAAALSDRLGRKPLMLAGLAAGTIGSLILAAGLHHLALLALGRAFAGIGVGIAMSVGASLDRGACLRRATTPMPALVRAPGAAP</sequence>
<evidence type="ECO:0000313" key="7">
    <source>
        <dbReference type="EMBL" id="GMA36311.1"/>
    </source>
</evidence>
<keyword evidence="2 5" id="KW-0812">Transmembrane</keyword>
<evidence type="ECO:0000256" key="3">
    <source>
        <dbReference type="ARBA" id="ARBA00022989"/>
    </source>
</evidence>
<reference evidence="8" key="1">
    <citation type="journal article" date="2019" name="Int. J. Syst. Evol. Microbiol.">
        <title>The Global Catalogue of Microorganisms (GCM) 10K type strain sequencing project: providing services to taxonomists for standard genome sequencing and annotation.</title>
        <authorList>
            <consortium name="The Broad Institute Genomics Platform"/>
            <consortium name="The Broad Institute Genome Sequencing Center for Infectious Disease"/>
            <person name="Wu L."/>
            <person name="Ma J."/>
        </authorList>
    </citation>
    <scope>NUCLEOTIDE SEQUENCE [LARGE SCALE GENOMIC DNA]</scope>
    <source>
        <strain evidence="8">NBRC 112299</strain>
    </source>
</reference>
<comment type="subcellular location">
    <subcellularLocation>
        <location evidence="1">Cell membrane</location>
        <topology evidence="1">Multi-pass membrane protein</topology>
    </subcellularLocation>
</comment>
<evidence type="ECO:0000259" key="6">
    <source>
        <dbReference type="PROSITE" id="PS50850"/>
    </source>
</evidence>
<keyword evidence="8" id="KW-1185">Reference proteome</keyword>
<feature type="domain" description="Major facilitator superfamily (MFS) profile" evidence="6">
    <location>
        <begin position="1"/>
        <end position="133"/>
    </location>
</feature>
<dbReference type="RefSeq" id="WP_284328493.1">
    <property type="nucleotide sequence ID" value="NZ_BSUN01000001.1"/>
</dbReference>
<dbReference type="Gene3D" id="1.20.1720.10">
    <property type="entry name" value="Multidrug resistance protein D"/>
    <property type="match status" value="1"/>
</dbReference>
<keyword evidence="3 5" id="KW-1133">Transmembrane helix</keyword>
<dbReference type="SUPFAM" id="SSF103473">
    <property type="entry name" value="MFS general substrate transporter"/>
    <property type="match status" value="1"/>
</dbReference>
<dbReference type="InterPro" id="IPR036259">
    <property type="entry name" value="MFS_trans_sf"/>
</dbReference>
<dbReference type="Proteomes" id="UP001157125">
    <property type="component" value="Unassembled WGS sequence"/>
</dbReference>
<proteinExistence type="predicted"/>
<dbReference type="InterPro" id="IPR011701">
    <property type="entry name" value="MFS"/>
</dbReference>
<evidence type="ECO:0000256" key="1">
    <source>
        <dbReference type="ARBA" id="ARBA00004651"/>
    </source>
</evidence>